<evidence type="ECO:0000256" key="3">
    <source>
        <dbReference type="ARBA" id="ARBA00022475"/>
    </source>
</evidence>
<evidence type="ECO:0000256" key="7">
    <source>
        <dbReference type="ARBA" id="ARBA00023040"/>
    </source>
</evidence>
<dbReference type="AlphaFoldDB" id="L9L656"/>
<keyword evidence="9 11" id="KW-0675">Receptor</keyword>
<comment type="similarity">
    <text evidence="2 11">Belongs to the G-protein coupled receptor 1 family.</text>
</comment>
<keyword evidence="3 11" id="KW-1003">Cell membrane</keyword>
<comment type="subcellular location">
    <subcellularLocation>
        <location evidence="1 11">Cell membrane</location>
        <topology evidence="1 11">Multi-pass membrane protein</topology>
    </subcellularLocation>
</comment>
<evidence type="ECO:0000256" key="9">
    <source>
        <dbReference type="ARBA" id="ARBA00023170"/>
    </source>
</evidence>
<dbReference type="EMBL" id="KB320547">
    <property type="protein sequence ID" value="ELW69102.1"/>
    <property type="molecule type" value="Genomic_DNA"/>
</dbReference>
<keyword evidence="10 11" id="KW-0807">Transducer</keyword>
<evidence type="ECO:0000313" key="12">
    <source>
        <dbReference type="EMBL" id="ELW69102.1"/>
    </source>
</evidence>
<evidence type="ECO:0000256" key="11">
    <source>
        <dbReference type="RuleBase" id="RU364061"/>
    </source>
</evidence>
<dbReference type="InParanoid" id="L9L656"/>
<dbReference type="Pfam" id="PF03402">
    <property type="entry name" value="V1R"/>
    <property type="match status" value="1"/>
</dbReference>
<organism evidence="12 13">
    <name type="scientific">Tupaia chinensis</name>
    <name type="common">Chinese tree shrew</name>
    <name type="synonym">Tupaia belangeri chinensis</name>
    <dbReference type="NCBI Taxonomy" id="246437"/>
    <lineage>
        <taxon>Eukaryota</taxon>
        <taxon>Metazoa</taxon>
        <taxon>Chordata</taxon>
        <taxon>Craniata</taxon>
        <taxon>Vertebrata</taxon>
        <taxon>Euteleostomi</taxon>
        <taxon>Mammalia</taxon>
        <taxon>Eutheria</taxon>
        <taxon>Euarchontoglires</taxon>
        <taxon>Scandentia</taxon>
        <taxon>Tupaiidae</taxon>
        <taxon>Tupaia</taxon>
    </lineage>
</organism>
<sequence>MQALYVPLLTSRDAVCVGLLLWASGSTVLTLHRHKQRVQHIRRSDVCPRSCPESRATRSTLVLLIIFVSLSTVSLISHVYSALSKSHILWLVNVSTLVTGCFPAASPYS</sequence>
<evidence type="ECO:0000256" key="2">
    <source>
        <dbReference type="ARBA" id="ARBA00010663"/>
    </source>
</evidence>
<comment type="caution">
    <text evidence="11">Lacks conserved residue(s) required for the propagation of feature annotation.</text>
</comment>
<feature type="transmembrane region" description="Helical" evidence="11">
    <location>
        <begin position="12"/>
        <end position="32"/>
    </location>
</feature>
<dbReference type="GO" id="GO:0016503">
    <property type="term" value="F:pheromone receptor activity"/>
    <property type="evidence" value="ECO:0007669"/>
    <property type="project" value="InterPro"/>
</dbReference>
<name>L9L656_TUPCH</name>
<dbReference type="PANTHER" id="PTHR24062">
    <property type="entry name" value="VOMERONASAL TYPE-1 RECEPTOR"/>
    <property type="match status" value="1"/>
</dbReference>
<dbReference type="eggNOG" id="ENOG502RD1P">
    <property type="taxonomic scope" value="Eukaryota"/>
</dbReference>
<keyword evidence="5 11" id="KW-0812">Transmembrane</keyword>
<feature type="transmembrane region" description="Helical" evidence="11">
    <location>
        <begin position="61"/>
        <end position="81"/>
    </location>
</feature>
<evidence type="ECO:0000313" key="13">
    <source>
        <dbReference type="Proteomes" id="UP000011518"/>
    </source>
</evidence>
<evidence type="ECO:0000256" key="4">
    <source>
        <dbReference type="ARBA" id="ARBA00022507"/>
    </source>
</evidence>
<dbReference type="Proteomes" id="UP000011518">
    <property type="component" value="Unassembled WGS sequence"/>
</dbReference>
<keyword evidence="7 11" id="KW-0297">G-protein coupled receptor</keyword>
<keyword evidence="6 11" id="KW-1133">Transmembrane helix</keyword>
<gene>
    <name evidence="12" type="ORF">TREES_T100011665</name>
</gene>
<reference evidence="13" key="2">
    <citation type="journal article" date="2013" name="Nat. Commun.">
        <title>Genome of the Chinese tree shrew.</title>
        <authorList>
            <person name="Fan Y."/>
            <person name="Huang Z.Y."/>
            <person name="Cao C.C."/>
            <person name="Chen C.S."/>
            <person name="Chen Y.X."/>
            <person name="Fan D.D."/>
            <person name="He J."/>
            <person name="Hou H.L."/>
            <person name="Hu L."/>
            <person name="Hu X.T."/>
            <person name="Jiang X.T."/>
            <person name="Lai R."/>
            <person name="Lang Y.S."/>
            <person name="Liang B."/>
            <person name="Liao S.G."/>
            <person name="Mu D."/>
            <person name="Ma Y.Y."/>
            <person name="Niu Y.Y."/>
            <person name="Sun X.Q."/>
            <person name="Xia J.Q."/>
            <person name="Xiao J."/>
            <person name="Xiong Z.Q."/>
            <person name="Xu L."/>
            <person name="Yang L."/>
            <person name="Zhang Y."/>
            <person name="Zhao W."/>
            <person name="Zhao X.D."/>
            <person name="Zheng Y.T."/>
            <person name="Zhou J.M."/>
            <person name="Zhu Y.B."/>
            <person name="Zhang G.J."/>
            <person name="Wang J."/>
            <person name="Yao Y.G."/>
        </authorList>
    </citation>
    <scope>NUCLEOTIDE SEQUENCE [LARGE SCALE GENOMIC DNA]</scope>
</reference>
<dbReference type="GO" id="GO:0005886">
    <property type="term" value="C:plasma membrane"/>
    <property type="evidence" value="ECO:0007669"/>
    <property type="project" value="UniProtKB-SubCell"/>
</dbReference>
<evidence type="ECO:0000256" key="5">
    <source>
        <dbReference type="ARBA" id="ARBA00022692"/>
    </source>
</evidence>
<protein>
    <recommendedName>
        <fullName evidence="11">Vomeronasal type-1 receptor</fullName>
    </recommendedName>
</protein>
<evidence type="ECO:0000256" key="6">
    <source>
        <dbReference type="ARBA" id="ARBA00022989"/>
    </source>
</evidence>
<proteinExistence type="inferred from homology"/>
<keyword evidence="13" id="KW-1185">Reference proteome</keyword>
<evidence type="ECO:0000256" key="8">
    <source>
        <dbReference type="ARBA" id="ARBA00023136"/>
    </source>
</evidence>
<dbReference type="GO" id="GO:0019236">
    <property type="term" value="P:response to pheromone"/>
    <property type="evidence" value="ECO:0007669"/>
    <property type="project" value="UniProtKB-KW"/>
</dbReference>
<evidence type="ECO:0000256" key="10">
    <source>
        <dbReference type="ARBA" id="ARBA00023224"/>
    </source>
</evidence>
<keyword evidence="8 11" id="KW-0472">Membrane</keyword>
<dbReference type="InterPro" id="IPR004072">
    <property type="entry name" value="Vmron_rcpt_1"/>
</dbReference>
<keyword evidence="4 11" id="KW-0589">Pheromone response</keyword>
<reference evidence="13" key="1">
    <citation type="submission" date="2012-07" db="EMBL/GenBank/DDBJ databases">
        <title>Genome of the Chinese tree shrew, a rising model animal genetically related to primates.</title>
        <authorList>
            <person name="Zhang G."/>
            <person name="Fan Y."/>
            <person name="Yao Y."/>
            <person name="Huang Z."/>
        </authorList>
    </citation>
    <scope>NUCLEOTIDE SEQUENCE [LARGE SCALE GENOMIC DNA]</scope>
</reference>
<accession>L9L656</accession>
<evidence type="ECO:0000256" key="1">
    <source>
        <dbReference type="ARBA" id="ARBA00004651"/>
    </source>
</evidence>